<evidence type="ECO:0000313" key="6">
    <source>
        <dbReference type="Proteomes" id="UP000198688"/>
    </source>
</evidence>
<sequence length="322" mass="34249">MTSVAAGLGLALAGCGRDETGRIDLHNPPSGPIVLGFSQVGAESGWRLANTASIKKAAERNRVDLLFKDADGDQKRQLADIRSFIDARVTAIAFSPVVEKGYDDVLRQARDAKIPVILTDRLIETADPSLYISSIGAEFTSEGNLAAIYLENDYNGVDQTVNVVQILGTSGATPTKLRSEGFAATASRTGKLKIVASETGNWTVDGGEAAMRKLIRRVPRIDAVFAQNDDMGLGAVKALEAVGRKPGTDVRLVTVDATKKGLQSLAAGKLNYVVECSPLIGEQLMGVVVAIFLGARVEKRISSEKNVFDSDSAKDVLGDRPY</sequence>
<protein>
    <submittedName>
        <fullName evidence="5">Monosaccharide ABC transporter substrate-binding protein, CUT2 family</fullName>
    </submittedName>
</protein>
<dbReference type="SUPFAM" id="SSF53822">
    <property type="entry name" value="Periplasmic binding protein-like I"/>
    <property type="match status" value="1"/>
</dbReference>
<keyword evidence="6" id="KW-1185">Reference proteome</keyword>
<dbReference type="GO" id="GO:0030246">
    <property type="term" value="F:carbohydrate binding"/>
    <property type="evidence" value="ECO:0007669"/>
    <property type="project" value="UniProtKB-ARBA"/>
</dbReference>
<name>A0A1H2DBN7_9ACTN</name>
<dbReference type="AlphaFoldDB" id="A0A1H2DBN7"/>
<gene>
    <name evidence="5" type="ORF">SAMN04489716_9018</name>
</gene>
<dbReference type="InterPro" id="IPR028082">
    <property type="entry name" value="Peripla_BP_I"/>
</dbReference>
<evidence type="ECO:0000313" key="5">
    <source>
        <dbReference type="EMBL" id="SDT79997.1"/>
    </source>
</evidence>
<dbReference type="CDD" id="cd06309">
    <property type="entry name" value="PBP1_galactofuranose_YtfQ-like"/>
    <property type="match status" value="1"/>
</dbReference>
<dbReference type="EMBL" id="LT629758">
    <property type="protein sequence ID" value="SDT79997.1"/>
    <property type="molecule type" value="Genomic_DNA"/>
</dbReference>
<evidence type="ECO:0000259" key="4">
    <source>
        <dbReference type="Pfam" id="PF13407"/>
    </source>
</evidence>
<evidence type="ECO:0000256" key="1">
    <source>
        <dbReference type="ARBA" id="ARBA00004196"/>
    </source>
</evidence>
<dbReference type="Gene3D" id="3.40.50.2300">
    <property type="match status" value="2"/>
</dbReference>
<dbReference type="Pfam" id="PF13407">
    <property type="entry name" value="Peripla_BP_4"/>
    <property type="match status" value="1"/>
</dbReference>
<evidence type="ECO:0000256" key="2">
    <source>
        <dbReference type="ARBA" id="ARBA00007639"/>
    </source>
</evidence>
<dbReference type="RefSeq" id="WP_157752033.1">
    <property type="nucleotide sequence ID" value="NZ_BOMJ01000060.1"/>
</dbReference>
<dbReference type="PANTHER" id="PTHR46847">
    <property type="entry name" value="D-ALLOSE-BINDING PERIPLASMIC PROTEIN-RELATED"/>
    <property type="match status" value="1"/>
</dbReference>
<evidence type="ECO:0000256" key="3">
    <source>
        <dbReference type="ARBA" id="ARBA00022729"/>
    </source>
</evidence>
<keyword evidence="3" id="KW-0732">Signal</keyword>
<proteinExistence type="inferred from homology"/>
<comment type="subcellular location">
    <subcellularLocation>
        <location evidence="1">Cell envelope</location>
    </subcellularLocation>
</comment>
<reference evidence="5 6" key="1">
    <citation type="submission" date="2016-10" db="EMBL/GenBank/DDBJ databases">
        <authorList>
            <person name="de Groot N.N."/>
        </authorList>
    </citation>
    <scope>NUCLEOTIDE SEQUENCE [LARGE SCALE GENOMIC DNA]</scope>
    <source>
        <strain evidence="5 6">DSM 43941</strain>
    </source>
</reference>
<dbReference type="STRING" id="113562.SAMN04489716_9018"/>
<feature type="domain" description="Periplasmic binding protein" evidence="4">
    <location>
        <begin position="37"/>
        <end position="291"/>
    </location>
</feature>
<dbReference type="OrthoDB" id="9813037at2"/>
<dbReference type="Proteomes" id="UP000198688">
    <property type="component" value="Chromosome I"/>
</dbReference>
<organism evidence="5 6">
    <name type="scientific">Actinoplanes derwentensis</name>
    <dbReference type="NCBI Taxonomy" id="113562"/>
    <lineage>
        <taxon>Bacteria</taxon>
        <taxon>Bacillati</taxon>
        <taxon>Actinomycetota</taxon>
        <taxon>Actinomycetes</taxon>
        <taxon>Micromonosporales</taxon>
        <taxon>Micromonosporaceae</taxon>
        <taxon>Actinoplanes</taxon>
    </lineage>
</organism>
<accession>A0A1H2DBN7</accession>
<dbReference type="InterPro" id="IPR025997">
    <property type="entry name" value="SBP_2_dom"/>
</dbReference>
<dbReference type="GO" id="GO:0030313">
    <property type="term" value="C:cell envelope"/>
    <property type="evidence" value="ECO:0007669"/>
    <property type="project" value="UniProtKB-SubCell"/>
</dbReference>
<dbReference type="PANTHER" id="PTHR46847:SF3">
    <property type="entry name" value="GALACTOFURANOSE-BINDING PROTEIN YTFQ"/>
    <property type="match status" value="1"/>
</dbReference>
<comment type="similarity">
    <text evidence="2">Belongs to the bacterial solute-binding protein 2 family.</text>
</comment>